<dbReference type="EMBL" id="QNRL01000009">
    <property type="protein sequence ID" value="RBP08464.1"/>
    <property type="molecule type" value="Genomic_DNA"/>
</dbReference>
<evidence type="ECO:0000256" key="1">
    <source>
        <dbReference type="SAM" id="SignalP"/>
    </source>
</evidence>
<evidence type="ECO:0000313" key="3">
    <source>
        <dbReference type="EMBL" id="RBP08464.1"/>
    </source>
</evidence>
<dbReference type="InterPro" id="IPR008966">
    <property type="entry name" value="Adhesion_dom_sf"/>
</dbReference>
<dbReference type="InterPro" id="IPR000259">
    <property type="entry name" value="Adhesion_dom_fimbrial"/>
</dbReference>
<comment type="caution">
    <text evidence="3">The sequence shown here is derived from an EMBL/GenBank/DDBJ whole genome shotgun (WGS) entry which is preliminary data.</text>
</comment>
<sequence>MNSGKKTLLALAISVLASGYALADDIDGGGGKITFTGLVISAPCSIKADDIDKKVDLGEVTDTFINANTHSEAKDSSITLENCALPSSDDGKGQPLSKVKVTFTSSNVVASNPGLLSNTFAGGASNVGVRLMDSTGANITLGTAKELALNPDSATQILPFQAWMEKIGANTVTAGGVTATANYTLIYN</sequence>
<keyword evidence="1" id="KW-0732">Signal</keyword>
<dbReference type="SUPFAM" id="SSF49401">
    <property type="entry name" value="Bacterial adhesins"/>
    <property type="match status" value="1"/>
</dbReference>
<accession>A0ABX9FR76</accession>
<dbReference type="InterPro" id="IPR050263">
    <property type="entry name" value="Bact_Fimbrial_Adh_Pro"/>
</dbReference>
<evidence type="ECO:0000313" key="4">
    <source>
        <dbReference type="Proteomes" id="UP000253201"/>
    </source>
</evidence>
<dbReference type="Proteomes" id="UP000253201">
    <property type="component" value="Unassembled WGS sequence"/>
</dbReference>
<evidence type="ECO:0000259" key="2">
    <source>
        <dbReference type="Pfam" id="PF00419"/>
    </source>
</evidence>
<dbReference type="InterPro" id="IPR036937">
    <property type="entry name" value="Adhesion_dom_fimbrial_sf"/>
</dbReference>
<name>A0ABX9FR76_9ENTR</name>
<dbReference type="PANTHER" id="PTHR33420:SF11">
    <property type="entry name" value="FIMBRIAL-LIKE PROTEIN"/>
    <property type="match status" value="1"/>
</dbReference>
<dbReference type="GeneID" id="99809721"/>
<feature type="chain" id="PRO_5047428111" evidence="1">
    <location>
        <begin position="24"/>
        <end position="188"/>
    </location>
</feature>
<dbReference type="Gene3D" id="2.60.40.1090">
    <property type="entry name" value="Fimbrial-type adhesion domain"/>
    <property type="match status" value="1"/>
</dbReference>
<feature type="signal peptide" evidence="1">
    <location>
        <begin position="1"/>
        <end position="23"/>
    </location>
</feature>
<dbReference type="RefSeq" id="WP_113858961.1">
    <property type="nucleotide sequence ID" value="NZ_BNAA01000007.1"/>
</dbReference>
<proteinExistence type="predicted"/>
<dbReference type="PANTHER" id="PTHR33420">
    <property type="entry name" value="FIMBRIAL SUBUNIT ELFA-RELATED"/>
    <property type="match status" value="1"/>
</dbReference>
<keyword evidence="4" id="KW-1185">Reference proteome</keyword>
<gene>
    <name evidence="3" type="ORF">DFQ50_109234</name>
</gene>
<organism evidence="3 4">
    <name type="scientific">Pseudocitrobacter faecalis</name>
    <dbReference type="NCBI Taxonomy" id="1398493"/>
    <lineage>
        <taxon>Bacteria</taxon>
        <taxon>Pseudomonadati</taxon>
        <taxon>Pseudomonadota</taxon>
        <taxon>Gammaproteobacteria</taxon>
        <taxon>Enterobacterales</taxon>
        <taxon>Enterobacteriaceae</taxon>
        <taxon>Pseudocitrobacter</taxon>
    </lineage>
</organism>
<protein>
    <submittedName>
        <fullName evidence="3">Type 1 fimbria pilin</fullName>
    </submittedName>
</protein>
<reference evidence="3 4" key="1">
    <citation type="submission" date="2018-06" db="EMBL/GenBank/DDBJ databases">
        <title>Genomic Encyclopedia of Type Strains, Phase IV (KMG-IV): sequencing the most valuable type-strain genomes for metagenomic binning, comparative biology and taxonomic classification.</title>
        <authorList>
            <person name="Goeker M."/>
        </authorList>
    </citation>
    <scope>NUCLEOTIDE SEQUENCE [LARGE SCALE GENOMIC DNA]</scope>
    <source>
        <strain evidence="3 4">DSM 27453</strain>
    </source>
</reference>
<feature type="domain" description="Fimbrial-type adhesion" evidence="2">
    <location>
        <begin position="33"/>
        <end position="187"/>
    </location>
</feature>
<dbReference type="Pfam" id="PF00419">
    <property type="entry name" value="Fimbrial"/>
    <property type="match status" value="1"/>
</dbReference>